<proteinExistence type="predicted"/>
<reference evidence="1 2" key="1">
    <citation type="submission" date="2018-08" db="EMBL/GenBank/DDBJ databases">
        <title>Lysobacter soli KCTC 22011, whole genome shotgun sequence.</title>
        <authorList>
            <person name="Zhang X."/>
            <person name="Feng G."/>
            <person name="Zhu H."/>
        </authorList>
    </citation>
    <scope>NUCLEOTIDE SEQUENCE [LARGE SCALE GENOMIC DNA]</scope>
    <source>
        <strain evidence="1 2">KCTC 22011</strain>
    </source>
</reference>
<comment type="caution">
    <text evidence="1">The sequence shown here is derived from an EMBL/GenBank/DDBJ whole genome shotgun (WGS) entry which is preliminary data.</text>
</comment>
<keyword evidence="2" id="KW-1185">Reference proteome</keyword>
<dbReference type="EMBL" id="QTJR01000014">
    <property type="protein sequence ID" value="RDY65737.1"/>
    <property type="molecule type" value="Genomic_DNA"/>
</dbReference>
<evidence type="ECO:0000313" key="2">
    <source>
        <dbReference type="Proteomes" id="UP000256829"/>
    </source>
</evidence>
<dbReference type="InterPro" id="IPR010649">
    <property type="entry name" value="NapE_TorE"/>
</dbReference>
<gene>
    <name evidence="1" type="ORF">DX912_15745</name>
</gene>
<sequence length="54" mass="6182">MDQPDDNVIKRRERAAFLLLTAVVFPLLTVMIVASYGFIVWFWQMFVSGPPTGH</sequence>
<name>A0A3D8V8J0_9GAMM</name>
<accession>A0A3D8V8J0</accession>
<organism evidence="1 2">
    <name type="scientific">Lysobacter soli</name>
    <dbReference type="NCBI Taxonomy" id="453783"/>
    <lineage>
        <taxon>Bacteria</taxon>
        <taxon>Pseudomonadati</taxon>
        <taxon>Pseudomonadota</taxon>
        <taxon>Gammaproteobacteria</taxon>
        <taxon>Lysobacterales</taxon>
        <taxon>Lysobacteraceae</taxon>
        <taxon>Lysobacter</taxon>
    </lineage>
</organism>
<dbReference type="Pfam" id="PF06796">
    <property type="entry name" value="NapE"/>
    <property type="match status" value="1"/>
</dbReference>
<dbReference type="RefSeq" id="WP_115844003.1">
    <property type="nucleotide sequence ID" value="NZ_CP046603.1"/>
</dbReference>
<dbReference type="AlphaFoldDB" id="A0A3D8V8J0"/>
<evidence type="ECO:0000313" key="1">
    <source>
        <dbReference type="EMBL" id="RDY65737.1"/>
    </source>
</evidence>
<dbReference type="Proteomes" id="UP000256829">
    <property type="component" value="Unassembled WGS sequence"/>
</dbReference>
<protein>
    <submittedName>
        <fullName evidence="1">Nitrate reductase</fullName>
    </submittedName>
</protein>
<dbReference type="OrthoDB" id="7596241at2"/>